<evidence type="ECO:0000313" key="5">
    <source>
        <dbReference type="EMBL" id="SLN56865.1"/>
    </source>
</evidence>
<organism evidence="5 6">
    <name type="scientific">Pacificibacter marinus</name>
    <dbReference type="NCBI Taxonomy" id="658057"/>
    <lineage>
        <taxon>Bacteria</taxon>
        <taxon>Pseudomonadati</taxon>
        <taxon>Pseudomonadota</taxon>
        <taxon>Alphaproteobacteria</taxon>
        <taxon>Rhodobacterales</taxon>
        <taxon>Roseobacteraceae</taxon>
        <taxon>Pacificibacter</taxon>
    </lineage>
</organism>
<proteinExistence type="predicted"/>
<feature type="domain" description="Imelysin-like" evidence="4">
    <location>
        <begin position="51"/>
        <end position="319"/>
    </location>
</feature>
<dbReference type="InterPro" id="IPR034984">
    <property type="entry name" value="Imelysin-like_IPPA"/>
</dbReference>
<dbReference type="Proteomes" id="UP000193307">
    <property type="component" value="Unassembled WGS sequence"/>
</dbReference>
<dbReference type="AlphaFoldDB" id="A0A1Y5T6C3"/>
<evidence type="ECO:0000259" key="4">
    <source>
        <dbReference type="Pfam" id="PF09375"/>
    </source>
</evidence>
<comment type="subcellular location">
    <subcellularLocation>
        <location evidence="1">Cell envelope</location>
    </subcellularLocation>
</comment>
<evidence type="ECO:0000256" key="3">
    <source>
        <dbReference type="SAM" id="SignalP"/>
    </source>
</evidence>
<dbReference type="CDD" id="cd14659">
    <property type="entry name" value="Imelysin-like_IPPA"/>
    <property type="match status" value="1"/>
</dbReference>
<dbReference type="OrthoDB" id="5729110at2"/>
<keyword evidence="6" id="KW-1185">Reference proteome</keyword>
<dbReference type="InterPro" id="IPR038352">
    <property type="entry name" value="Imelysin_sf"/>
</dbReference>
<protein>
    <submittedName>
        <fullName evidence="5">Iron-regulated protein A</fullName>
    </submittedName>
</protein>
<feature type="chain" id="PRO_5011011606" evidence="3">
    <location>
        <begin position="26"/>
        <end position="343"/>
    </location>
</feature>
<dbReference type="RefSeq" id="WP_085850042.1">
    <property type="nucleotide sequence ID" value="NZ_FNZV01000014.1"/>
</dbReference>
<dbReference type="GO" id="GO:0030313">
    <property type="term" value="C:cell envelope"/>
    <property type="evidence" value="ECO:0007669"/>
    <property type="project" value="UniProtKB-SubCell"/>
</dbReference>
<reference evidence="5 6" key="1">
    <citation type="submission" date="2017-03" db="EMBL/GenBank/DDBJ databases">
        <authorList>
            <person name="Afonso C.L."/>
            <person name="Miller P.J."/>
            <person name="Scott M.A."/>
            <person name="Spackman E."/>
            <person name="Goraichik I."/>
            <person name="Dimitrov K.M."/>
            <person name="Suarez D.L."/>
            <person name="Swayne D.E."/>
        </authorList>
    </citation>
    <scope>NUCLEOTIDE SEQUENCE [LARGE SCALE GENOMIC DNA]</scope>
    <source>
        <strain evidence="5 6">CECT 7971</strain>
    </source>
</reference>
<sequence length="343" mass="36568">MNHSTLSLKGLALACTIFVAQAAQAGPQAQAVERVVMGHAIPAVTLFSEQTKALDIAAQNECTSTALIPAYNAAFDAWMGLQHLNIGPIEADARSLTIAFWPDKKGMIPKSLKAQIEAQDSAVFDAGEFAHVSIASRGLFALEFMLFDDEFTAYDQGDYSCHLVQAIAHDLSQTAAYIASEWTREDGYGTVLLNAGTADSARYQSEAEALQTLYTMLITGLENTAVQRIGRPLGSFEKPRPKRAEAYRSGRALRNIILSVQAARDLAVTMAPDTPTETLDILDDVLAKAHALDDPTLASVADPFGRLKVEIVAQRIEASLGAIANDIGAPLGVSAGFNASDGD</sequence>
<keyword evidence="2 3" id="KW-0732">Signal</keyword>
<evidence type="ECO:0000256" key="2">
    <source>
        <dbReference type="ARBA" id="ARBA00022729"/>
    </source>
</evidence>
<dbReference type="Pfam" id="PF09375">
    <property type="entry name" value="Peptidase_M75"/>
    <property type="match status" value="1"/>
</dbReference>
<gene>
    <name evidence="5" type="primary">irpA</name>
    <name evidence="5" type="ORF">PAM7971_02943</name>
</gene>
<feature type="signal peptide" evidence="3">
    <location>
        <begin position="1"/>
        <end position="25"/>
    </location>
</feature>
<dbReference type="EMBL" id="FWFW01000010">
    <property type="protein sequence ID" value="SLN56865.1"/>
    <property type="molecule type" value="Genomic_DNA"/>
</dbReference>
<accession>A0A1Y5T6C3</accession>
<dbReference type="Gene3D" id="1.20.1420.20">
    <property type="entry name" value="M75 peptidase, HXXE motif"/>
    <property type="match status" value="1"/>
</dbReference>
<evidence type="ECO:0000256" key="1">
    <source>
        <dbReference type="ARBA" id="ARBA00004196"/>
    </source>
</evidence>
<evidence type="ECO:0000313" key="6">
    <source>
        <dbReference type="Proteomes" id="UP000193307"/>
    </source>
</evidence>
<name>A0A1Y5T6C3_9RHOB</name>
<dbReference type="STRING" id="658057.SAMN04488032_11481"/>
<dbReference type="InterPro" id="IPR018976">
    <property type="entry name" value="Imelysin-like"/>
</dbReference>